<dbReference type="PRINTS" id="PR00463">
    <property type="entry name" value="EP450I"/>
</dbReference>
<evidence type="ECO:0000256" key="5">
    <source>
        <dbReference type="PIRSR" id="PIRSR602401-1"/>
    </source>
</evidence>
<proteinExistence type="inferred from homology"/>
<accession>A0AAE9EWE7</accession>
<gene>
    <name evidence="6" type="ORF">L5515_006629</name>
</gene>
<keyword evidence="5" id="KW-0349">Heme</keyword>
<protein>
    <submittedName>
        <fullName evidence="6">Uncharacterized protein</fullName>
    </submittedName>
</protein>
<dbReference type="InterPro" id="IPR050182">
    <property type="entry name" value="Cytochrome_P450_fam2"/>
</dbReference>
<reference evidence="6 7" key="1">
    <citation type="submission" date="2022-04" db="EMBL/GenBank/DDBJ databases">
        <title>Chromosome-level reference genomes for two strains of Caenorhabditis briggsae: an improved platform for comparative genomics.</title>
        <authorList>
            <person name="Stevens L."/>
            <person name="Andersen E."/>
        </authorList>
    </citation>
    <scope>NUCLEOTIDE SEQUENCE [LARGE SCALE GENOMIC DNA]</scope>
    <source>
        <strain evidence="6">VX34</strain>
        <tissue evidence="6">Whole-organism</tissue>
    </source>
</reference>
<dbReference type="Gene3D" id="1.10.630.10">
    <property type="entry name" value="Cytochrome P450"/>
    <property type="match status" value="1"/>
</dbReference>
<comment type="cofactor">
    <cofactor evidence="5">
        <name>heme</name>
        <dbReference type="ChEBI" id="CHEBI:30413"/>
    </cofactor>
</comment>
<dbReference type="PANTHER" id="PTHR24300">
    <property type="entry name" value="CYTOCHROME P450 508A4-RELATED"/>
    <property type="match status" value="1"/>
</dbReference>
<evidence type="ECO:0000313" key="6">
    <source>
        <dbReference type="EMBL" id="UMM33002.1"/>
    </source>
</evidence>
<dbReference type="GO" id="GO:0005506">
    <property type="term" value="F:iron ion binding"/>
    <property type="evidence" value="ECO:0007669"/>
    <property type="project" value="InterPro"/>
</dbReference>
<evidence type="ECO:0000256" key="4">
    <source>
        <dbReference type="ARBA" id="ARBA00023033"/>
    </source>
</evidence>
<dbReference type="AlphaFoldDB" id="A0AAE9EWE7"/>
<comment type="similarity">
    <text evidence="1">Belongs to the cytochrome P450 family.</text>
</comment>
<dbReference type="EMBL" id="CP092624">
    <property type="protein sequence ID" value="UMM33002.1"/>
    <property type="molecule type" value="Genomic_DNA"/>
</dbReference>
<name>A0AAE9EWE7_CAEBR</name>
<evidence type="ECO:0000256" key="1">
    <source>
        <dbReference type="ARBA" id="ARBA00010617"/>
    </source>
</evidence>
<dbReference type="Proteomes" id="UP000829354">
    <property type="component" value="Chromosome V"/>
</dbReference>
<keyword evidence="3 5" id="KW-0408">Iron</keyword>
<dbReference type="SUPFAM" id="SSF48264">
    <property type="entry name" value="Cytochrome P450"/>
    <property type="match status" value="1"/>
</dbReference>
<dbReference type="GO" id="GO:0016705">
    <property type="term" value="F:oxidoreductase activity, acting on paired donors, with incorporation or reduction of molecular oxygen"/>
    <property type="evidence" value="ECO:0007669"/>
    <property type="project" value="InterPro"/>
</dbReference>
<dbReference type="GO" id="GO:0020037">
    <property type="term" value="F:heme binding"/>
    <property type="evidence" value="ECO:0007669"/>
    <property type="project" value="InterPro"/>
</dbReference>
<dbReference type="PANTHER" id="PTHR24300:SF81">
    <property type="entry name" value="CYTOCHROME P450 FAMILY"/>
    <property type="match status" value="1"/>
</dbReference>
<feature type="binding site" description="axial binding residue" evidence="5">
    <location>
        <position position="62"/>
    </location>
    <ligand>
        <name>heme</name>
        <dbReference type="ChEBI" id="CHEBI:30413"/>
    </ligand>
    <ligandPart>
        <name>Fe</name>
        <dbReference type="ChEBI" id="CHEBI:18248"/>
    </ligandPart>
</feature>
<dbReference type="Pfam" id="PF00067">
    <property type="entry name" value="p450"/>
    <property type="match status" value="1"/>
</dbReference>
<evidence type="ECO:0000313" key="7">
    <source>
        <dbReference type="Proteomes" id="UP000829354"/>
    </source>
</evidence>
<keyword evidence="2 5" id="KW-0479">Metal-binding</keyword>
<keyword evidence="7" id="KW-1185">Reference proteome</keyword>
<evidence type="ECO:0000256" key="3">
    <source>
        <dbReference type="ARBA" id="ARBA00023004"/>
    </source>
</evidence>
<dbReference type="InterPro" id="IPR001128">
    <property type="entry name" value="Cyt_P450"/>
</dbReference>
<dbReference type="GO" id="GO:0004497">
    <property type="term" value="F:monooxygenase activity"/>
    <property type="evidence" value="ECO:0007669"/>
    <property type="project" value="UniProtKB-KW"/>
</dbReference>
<sequence>MNIIINWQISVDSGAVITAQLGALHVNNDIFKNAEKFYPERFIEDPKLLNQVIPFGIGKRSCVRENLARTTMFLVFGNLLLRCDIRPHGLFPSTKNQVPYKAAKLPDKNVELEFVKL</sequence>
<keyword evidence="4" id="KW-0503">Monooxygenase</keyword>
<organism evidence="6 7">
    <name type="scientific">Caenorhabditis briggsae</name>
    <dbReference type="NCBI Taxonomy" id="6238"/>
    <lineage>
        <taxon>Eukaryota</taxon>
        <taxon>Metazoa</taxon>
        <taxon>Ecdysozoa</taxon>
        <taxon>Nematoda</taxon>
        <taxon>Chromadorea</taxon>
        <taxon>Rhabditida</taxon>
        <taxon>Rhabditina</taxon>
        <taxon>Rhabditomorpha</taxon>
        <taxon>Rhabditoidea</taxon>
        <taxon>Rhabditidae</taxon>
        <taxon>Peloderinae</taxon>
        <taxon>Caenorhabditis</taxon>
    </lineage>
</organism>
<evidence type="ECO:0000256" key="2">
    <source>
        <dbReference type="ARBA" id="ARBA00022723"/>
    </source>
</evidence>
<dbReference type="InterPro" id="IPR036396">
    <property type="entry name" value="Cyt_P450_sf"/>
</dbReference>
<keyword evidence="4" id="KW-0560">Oxidoreductase</keyword>
<dbReference type="InterPro" id="IPR002401">
    <property type="entry name" value="Cyt_P450_E_grp-I"/>
</dbReference>